<keyword evidence="1" id="KW-0472">Membrane</keyword>
<accession>A0A172YY09</accession>
<dbReference type="AlphaFoldDB" id="A0A172YY09"/>
<dbReference type="KEGG" id="panr:A7J50_1555"/>
<feature type="transmembrane region" description="Helical" evidence="1">
    <location>
        <begin position="36"/>
        <end position="53"/>
    </location>
</feature>
<evidence type="ECO:0000313" key="3">
    <source>
        <dbReference type="Proteomes" id="UP000077829"/>
    </source>
</evidence>
<keyword evidence="1" id="KW-0812">Transmembrane</keyword>
<evidence type="ECO:0000256" key="1">
    <source>
        <dbReference type="SAM" id="Phobius"/>
    </source>
</evidence>
<name>A0A172YY09_9PSED</name>
<dbReference type="EMBL" id="CP015600">
    <property type="protein sequence ID" value="ANF84982.1"/>
    <property type="molecule type" value="Genomic_DNA"/>
</dbReference>
<dbReference type="Proteomes" id="UP000077829">
    <property type="component" value="Chromosome"/>
</dbReference>
<proteinExistence type="predicted"/>
<dbReference type="RefSeq" id="WP_064451278.1">
    <property type="nucleotide sequence ID" value="NZ_CP015600.1"/>
</dbReference>
<reference evidence="2 3" key="1">
    <citation type="submission" date="2016-05" db="EMBL/GenBank/DDBJ databases">
        <title>Complete genome sequence of Pseudomonas antarctica PAMC 27494.</title>
        <authorList>
            <person name="Lee J."/>
        </authorList>
    </citation>
    <scope>NUCLEOTIDE SEQUENCE [LARGE SCALE GENOMIC DNA]</scope>
    <source>
        <strain evidence="2 3">PAMC 27494</strain>
    </source>
</reference>
<feature type="transmembrane region" description="Helical" evidence="1">
    <location>
        <begin position="65"/>
        <end position="91"/>
    </location>
</feature>
<organism evidence="2 3">
    <name type="scientific">Pseudomonas antarctica</name>
    <dbReference type="NCBI Taxonomy" id="219572"/>
    <lineage>
        <taxon>Bacteria</taxon>
        <taxon>Pseudomonadati</taxon>
        <taxon>Pseudomonadota</taxon>
        <taxon>Gammaproteobacteria</taxon>
        <taxon>Pseudomonadales</taxon>
        <taxon>Pseudomonadaceae</taxon>
        <taxon>Pseudomonas</taxon>
    </lineage>
</organism>
<dbReference type="STRING" id="219572.A7J50_1555"/>
<dbReference type="PATRIC" id="fig|219572.3.peg.1590"/>
<evidence type="ECO:0000313" key="2">
    <source>
        <dbReference type="EMBL" id="ANF84982.1"/>
    </source>
</evidence>
<keyword evidence="1" id="KW-1133">Transmembrane helix</keyword>
<sequence>MFEPVQHTPKTVLRQVVGWVLVLPLLVTFVRLPFPLGLILGLGAIAASAYGVRYARRHASRRVSVFAGIVTLLNVMSWVAMGEVSILMGLYRISWLYGYPYYSHWVYWNV</sequence>
<gene>
    <name evidence="2" type="ORF">A7J50_1555</name>
</gene>
<protein>
    <submittedName>
        <fullName evidence="2">Uncharacterized protein</fullName>
    </submittedName>
</protein>